<gene>
    <name evidence="1" type="ORF">BRAPAZ1V2_A01P23460.2</name>
</gene>
<name>A0A8D9GWC0_BRACM</name>
<dbReference type="AlphaFoldDB" id="A0A8D9GWC0"/>
<dbReference type="Gramene" id="A01p23460.2_BraZ1">
    <property type="protein sequence ID" value="A01p23460.2_BraZ1.CDS"/>
    <property type="gene ID" value="A01g23460.2_BraZ1"/>
</dbReference>
<protein>
    <submittedName>
        <fullName evidence="1">Uncharacterized protein</fullName>
    </submittedName>
</protein>
<reference evidence="1 2" key="1">
    <citation type="submission" date="2021-07" db="EMBL/GenBank/DDBJ databases">
        <authorList>
            <consortium name="Genoscope - CEA"/>
            <person name="William W."/>
        </authorList>
    </citation>
    <scope>NUCLEOTIDE SEQUENCE [LARGE SCALE GENOMIC DNA]</scope>
</reference>
<accession>A0A8D9GWC0</accession>
<evidence type="ECO:0000313" key="1">
    <source>
        <dbReference type="EMBL" id="CAG7888270.1"/>
    </source>
</evidence>
<proteinExistence type="predicted"/>
<organism evidence="1 2">
    <name type="scientific">Brassica campestris</name>
    <name type="common">Field mustard</name>
    <dbReference type="NCBI Taxonomy" id="3711"/>
    <lineage>
        <taxon>Eukaryota</taxon>
        <taxon>Viridiplantae</taxon>
        <taxon>Streptophyta</taxon>
        <taxon>Embryophyta</taxon>
        <taxon>Tracheophyta</taxon>
        <taxon>Spermatophyta</taxon>
        <taxon>Magnoliopsida</taxon>
        <taxon>eudicotyledons</taxon>
        <taxon>Gunneridae</taxon>
        <taxon>Pentapetalae</taxon>
        <taxon>rosids</taxon>
        <taxon>malvids</taxon>
        <taxon>Brassicales</taxon>
        <taxon>Brassicaceae</taxon>
        <taxon>Brassiceae</taxon>
        <taxon>Brassica</taxon>
    </lineage>
</organism>
<dbReference type="EMBL" id="LS974617">
    <property type="protein sequence ID" value="CAG7888270.1"/>
    <property type="molecule type" value="Genomic_DNA"/>
</dbReference>
<evidence type="ECO:0000313" key="2">
    <source>
        <dbReference type="Proteomes" id="UP000694005"/>
    </source>
</evidence>
<sequence>MVLKKYNEVLKDSVFGIIVAINEHNHGYSEKIWLMEANPNIDTLLAKKIRHHQIEMSELNRS</sequence>
<dbReference type="Proteomes" id="UP000694005">
    <property type="component" value="Chromosome A01"/>
</dbReference>